<evidence type="ECO:0000313" key="2">
    <source>
        <dbReference type="Proteomes" id="UP000789342"/>
    </source>
</evidence>
<name>A0A9N8WC62_9GLOM</name>
<dbReference type="AlphaFoldDB" id="A0A9N8WC62"/>
<accession>A0A9N8WC62</accession>
<organism evidence="1 2">
    <name type="scientific">Acaulospora morrowiae</name>
    <dbReference type="NCBI Taxonomy" id="94023"/>
    <lineage>
        <taxon>Eukaryota</taxon>
        <taxon>Fungi</taxon>
        <taxon>Fungi incertae sedis</taxon>
        <taxon>Mucoromycota</taxon>
        <taxon>Glomeromycotina</taxon>
        <taxon>Glomeromycetes</taxon>
        <taxon>Diversisporales</taxon>
        <taxon>Acaulosporaceae</taxon>
        <taxon>Acaulospora</taxon>
    </lineage>
</organism>
<dbReference type="Proteomes" id="UP000789342">
    <property type="component" value="Unassembled WGS sequence"/>
</dbReference>
<proteinExistence type="predicted"/>
<dbReference type="EMBL" id="CAJVPV010001053">
    <property type="protein sequence ID" value="CAG8484722.1"/>
    <property type="molecule type" value="Genomic_DNA"/>
</dbReference>
<evidence type="ECO:0000313" key="1">
    <source>
        <dbReference type="EMBL" id="CAG8484722.1"/>
    </source>
</evidence>
<protein>
    <submittedName>
        <fullName evidence="1">5832_t:CDS:1</fullName>
    </submittedName>
</protein>
<keyword evidence="2" id="KW-1185">Reference proteome</keyword>
<gene>
    <name evidence="1" type="ORF">AMORRO_LOCUS2482</name>
</gene>
<sequence>MDKQYEIKKLSDWLQRDTKIQPKNKDAFIIIDDSTTCKWYEKNV</sequence>
<comment type="caution">
    <text evidence="1">The sequence shown here is derived from an EMBL/GenBank/DDBJ whole genome shotgun (WGS) entry which is preliminary data.</text>
</comment>
<reference evidence="1" key="1">
    <citation type="submission" date="2021-06" db="EMBL/GenBank/DDBJ databases">
        <authorList>
            <person name="Kallberg Y."/>
            <person name="Tangrot J."/>
            <person name="Rosling A."/>
        </authorList>
    </citation>
    <scope>NUCLEOTIDE SEQUENCE</scope>
    <source>
        <strain evidence="1">CL551</strain>
    </source>
</reference>